<keyword evidence="3" id="KW-1185">Reference proteome</keyword>
<comment type="caution">
    <text evidence="2">The sequence shown here is derived from an EMBL/GenBank/DDBJ whole genome shotgun (WGS) entry which is preliminary data.</text>
</comment>
<dbReference type="InterPro" id="IPR027749">
    <property type="entry name" value="TTLL12"/>
</dbReference>
<name>A0ABD0RCW6_CIRMR</name>
<proteinExistence type="predicted"/>
<feature type="non-terminal residue" evidence="2">
    <location>
        <position position="66"/>
    </location>
</feature>
<evidence type="ECO:0000313" key="2">
    <source>
        <dbReference type="EMBL" id="KAL0196299.1"/>
    </source>
</evidence>
<organism evidence="2 3">
    <name type="scientific">Cirrhinus mrigala</name>
    <name type="common">Mrigala</name>
    <dbReference type="NCBI Taxonomy" id="683832"/>
    <lineage>
        <taxon>Eukaryota</taxon>
        <taxon>Metazoa</taxon>
        <taxon>Chordata</taxon>
        <taxon>Craniata</taxon>
        <taxon>Vertebrata</taxon>
        <taxon>Euteleostomi</taxon>
        <taxon>Actinopterygii</taxon>
        <taxon>Neopterygii</taxon>
        <taxon>Teleostei</taxon>
        <taxon>Ostariophysi</taxon>
        <taxon>Cypriniformes</taxon>
        <taxon>Cyprinidae</taxon>
        <taxon>Labeoninae</taxon>
        <taxon>Labeonini</taxon>
        <taxon>Cirrhinus</taxon>
    </lineage>
</organism>
<evidence type="ECO:0000313" key="3">
    <source>
        <dbReference type="Proteomes" id="UP001529510"/>
    </source>
</evidence>
<dbReference type="AlphaFoldDB" id="A0ABD0RCW6"/>
<reference evidence="2 3" key="1">
    <citation type="submission" date="2024-05" db="EMBL/GenBank/DDBJ databases">
        <title>Genome sequencing and assembly of Indian major carp, Cirrhinus mrigala (Hamilton, 1822).</title>
        <authorList>
            <person name="Mohindra V."/>
            <person name="Chowdhury L.M."/>
            <person name="Lal K."/>
            <person name="Jena J.K."/>
        </authorList>
    </citation>
    <scope>NUCLEOTIDE SEQUENCE [LARGE SCALE GENOMIC DNA]</scope>
    <source>
        <strain evidence="2">CM1030</strain>
        <tissue evidence="2">Blood</tissue>
    </source>
</reference>
<dbReference type="InterPro" id="IPR057954">
    <property type="entry name" value="SET_TTL12"/>
</dbReference>
<dbReference type="PANTHER" id="PTHR46088:SF1">
    <property type="entry name" value="TUBULIN--TYROSINE LIGASE-LIKE PROTEIN 12"/>
    <property type="match status" value="1"/>
</dbReference>
<protein>
    <recommendedName>
        <fullName evidence="1">Tubulin--tyrosine ligase-like protein 12 SET-like domain-containing protein</fullName>
    </recommendedName>
</protein>
<sequence length="66" mass="7618">VFLVDHAWTYRVESARQQLLEIPGLLIRMACLMGLPFHGEAPDPDIVDLVLDNMWKYNQTYQLSQG</sequence>
<dbReference type="Pfam" id="PF25556">
    <property type="entry name" value="SET_TTL"/>
    <property type="match status" value="1"/>
</dbReference>
<feature type="domain" description="Tubulin--tyrosine ligase-like protein 12 SET-like" evidence="1">
    <location>
        <begin position="1"/>
        <end position="66"/>
    </location>
</feature>
<gene>
    <name evidence="2" type="ORF">M9458_009871</name>
</gene>
<accession>A0ABD0RCW6</accession>
<dbReference type="Proteomes" id="UP001529510">
    <property type="component" value="Unassembled WGS sequence"/>
</dbReference>
<dbReference type="PANTHER" id="PTHR46088">
    <property type="entry name" value="TUBULIN--TYROSINE LIGASE-LIKE PROTEIN 12"/>
    <property type="match status" value="1"/>
</dbReference>
<feature type="non-terminal residue" evidence="2">
    <location>
        <position position="1"/>
    </location>
</feature>
<evidence type="ECO:0000259" key="1">
    <source>
        <dbReference type="Pfam" id="PF25556"/>
    </source>
</evidence>
<dbReference type="EMBL" id="JAMKFB020000004">
    <property type="protein sequence ID" value="KAL0196299.1"/>
    <property type="molecule type" value="Genomic_DNA"/>
</dbReference>